<dbReference type="NCBIfam" id="NF002805">
    <property type="entry name" value="PRK02947.1"/>
    <property type="match status" value="1"/>
</dbReference>
<dbReference type="Gene3D" id="3.40.50.10490">
    <property type="entry name" value="Glucose-6-phosphate isomerase like protein, domain 1"/>
    <property type="match status" value="1"/>
</dbReference>
<dbReference type="PANTHER" id="PTHR30390:SF7">
    <property type="entry name" value="PHOSPHOHEPTOSE ISOMERASE"/>
    <property type="match status" value="1"/>
</dbReference>
<feature type="domain" description="SIS" evidence="1">
    <location>
        <begin position="46"/>
        <end position="226"/>
    </location>
</feature>
<dbReference type="InterPro" id="IPR001347">
    <property type="entry name" value="SIS_dom"/>
</dbReference>
<dbReference type="SUPFAM" id="SSF53697">
    <property type="entry name" value="SIS domain"/>
    <property type="match status" value="1"/>
</dbReference>
<dbReference type="EMBL" id="VIVK01000001">
    <property type="protein sequence ID" value="TWD79291.1"/>
    <property type="molecule type" value="Genomic_DNA"/>
</dbReference>
<comment type="caution">
    <text evidence="2">The sequence shown here is derived from an EMBL/GenBank/DDBJ whole genome shotgun (WGS) entry which is preliminary data.</text>
</comment>
<dbReference type="RefSeq" id="WP_145802300.1">
    <property type="nucleotide sequence ID" value="NZ_VIVK01000001.1"/>
</dbReference>
<dbReference type="OrthoDB" id="9813831at2"/>
<dbReference type="InterPro" id="IPR035472">
    <property type="entry name" value="RpiR-like_SIS"/>
</dbReference>
<evidence type="ECO:0000313" key="3">
    <source>
        <dbReference type="Proteomes" id="UP000318380"/>
    </source>
</evidence>
<dbReference type="Proteomes" id="UP000318380">
    <property type="component" value="Unassembled WGS sequence"/>
</dbReference>
<dbReference type="InterPro" id="IPR046348">
    <property type="entry name" value="SIS_dom_sf"/>
</dbReference>
<gene>
    <name evidence="2" type="ORF">FB561_0348</name>
</gene>
<protein>
    <submittedName>
        <fullName evidence="2">Putative phosphosugar-binding protein</fullName>
    </submittedName>
</protein>
<dbReference type="Pfam" id="PF13580">
    <property type="entry name" value="SIS_2"/>
    <property type="match status" value="1"/>
</dbReference>
<evidence type="ECO:0000259" key="1">
    <source>
        <dbReference type="PROSITE" id="PS51464"/>
    </source>
</evidence>
<dbReference type="PANTHER" id="PTHR30390">
    <property type="entry name" value="SEDOHEPTULOSE 7-PHOSPHATE ISOMERASE / DNAA INITIATOR-ASSOCIATING FACTOR FOR REPLICATION INITIATION"/>
    <property type="match status" value="1"/>
</dbReference>
<dbReference type="CDD" id="cd05013">
    <property type="entry name" value="SIS_RpiR"/>
    <property type="match status" value="1"/>
</dbReference>
<accession>A0A561BKA5</accession>
<name>A0A561BKA5_9ACTN</name>
<keyword evidence="3" id="KW-1185">Reference proteome</keyword>
<dbReference type="AlphaFoldDB" id="A0A561BKA5"/>
<evidence type="ECO:0000313" key="2">
    <source>
        <dbReference type="EMBL" id="TWD79291.1"/>
    </source>
</evidence>
<reference evidence="2 3" key="1">
    <citation type="submission" date="2019-06" db="EMBL/GenBank/DDBJ databases">
        <title>Sequencing the genomes of 1000 actinobacteria strains.</title>
        <authorList>
            <person name="Klenk H.-P."/>
        </authorList>
    </citation>
    <scope>NUCLEOTIDE SEQUENCE [LARGE SCALE GENOMIC DNA]</scope>
    <source>
        <strain evidence="2 3">DSM 24683</strain>
    </source>
</reference>
<dbReference type="GO" id="GO:0097367">
    <property type="term" value="F:carbohydrate derivative binding"/>
    <property type="evidence" value="ECO:0007669"/>
    <property type="project" value="InterPro"/>
</dbReference>
<sequence length="262" mass="27537">MTEKLEPDPGGDPVQASLQYPAVARDAIEQVLSTQLDPIETAARMIVDAYGQDGILQVFGTGHSRAVCLELSGRAGGLASVSMLAVKDLVMFGGTDPAQILDPTYEREPGLARRIYDLARPSPRDAFLIVSNSGINASVVEMAELARDRGHPLIAITSLRHTSSVDVRAGGRRLSELADVIIDNGAPAGDATIDLRPGVRIGAISSLTGVLIAQLLTESVCRLLAASGAPVPVLVSANLPVGDSHNEPVVARFAERVRPIEP</sequence>
<dbReference type="InterPro" id="IPR050099">
    <property type="entry name" value="SIS_GmhA/DiaA_subfam"/>
</dbReference>
<proteinExistence type="predicted"/>
<dbReference type="PROSITE" id="PS51464">
    <property type="entry name" value="SIS"/>
    <property type="match status" value="1"/>
</dbReference>
<dbReference type="GO" id="GO:1901135">
    <property type="term" value="P:carbohydrate derivative metabolic process"/>
    <property type="evidence" value="ECO:0007669"/>
    <property type="project" value="InterPro"/>
</dbReference>
<organism evidence="2 3">
    <name type="scientific">Kribbella amoyensis</name>
    <dbReference type="NCBI Taxonomy" id="996641"/>
    <lineage>
        <taxon>Bacteria</taxon>
        <taxon>Bacillati</taxon>
        <taxon>Actinomycetota</taxon>
        <taxon>Actinomycetes</taxon>
        <taxon>Propionibacteriales</taxon>
        <taxon>Kribbellaceae</taxon>
        <taxon>Kribbella</taxon>
    </lineage>
</organism>